<feature type="compositionally biased region" description="Polar residues" evidence="3">
    <location>
        <begin position="421"/>
        <end position="430"/>
    </location>
</feature>
<dbReference type="InterPro" id="IPR051730">
    <property type="entry name" value="NASP-like"/>
</dbReference>
<feature type="compositionally biased region" description="Basic and acidic residues" evidence="3">
    <location>
        <begin position="114"/>
        <end position="128"/>
    </location>
</feature>
<evidence type="ECO:0000313" key="6">
    <source>
        <dbReference type="Proteomes" id="UP000191672"/>
    </source>
</evidence>
<dbReference type="GO" id="GO:0034080">
    <property type="term" value="P:CENP-A containing chromatin assembly"/>
    <property type="evidence" value="ECO:0007669"/>
    <property type="project" value="TreeGrafter"/>
</dbReference>
<comment type="caution">
    <text evidence="5">The sequence shown here is derived from an EMBL/GenBank/DDBJ whole genome shotgun (WGS) entry which is preliminary data.</text>
</comment>
<organism evidence="5 6">
    <name type="scientific">Penicillium antarcticum</name>
    <dbReference type="NCBI Taxonomy" id="416450"/>
    <lineage>
        <taxon>Eukaryota</taxon>
        <taxon>Fungi</taxon>
        <taxon>Dikarya</taxon>
        <taxon>Ascomycota</taxon>
        <taxon>Pezizomycotina</taxon>
        <taxon>Eurotiomycetes</taxon>
        <taxon>Eurotiomycetidae</taxon>
        <taxon>Eurotiales</taxon>
        <taxon>Aspergillaceae</taxon>
        <taxon>Penicillium</taxon>
    </lineage>
</organism>
<name>A0A1V6PR90_9EURO</name>
<evidence type="ECO:0000256" key="3">
    <source>
        <dbReference type="SAM" id="MobiDB-lite"/>
    </source>
</evidence>
<protein>
    <recommendedName>
        <fullName evidence="4">Tetratricopeptide SHNi-TPR domain-containing protein</fullName>
    </recommendedName>
</protein>
<sequence length="454" mass="49297">MTDTHQPKMQEPELSAQEQRAELEDLIARAAAKDATKDHNAASELYSQATELQAELNGELSPENADLLYAYGKSLYNVAVSKSDVLGSKVAGEQPQSSNPPPKKVSSSAGSKPSGEHLVKDAITDSKAQDPPSNRAASKESESAGSKPLFQFTGDENFVDSDSEDEEDGEQADEEDDDDDFANAFEVLDLARVLYLKKLSAAEANDGGKGKSTAISTDAKHIKERLADTHDLQAEISLEAERFNDAVNDLRVVLDLRNSLYPLEDPSVAECHYKLSLALEFASVQQGDEESGENEKNKVDEEMRKDAATQMELAIESCKVRMAQEEKKLEADTDVDEDKVTAIKRKIANVKEIIADMEQRLVDLRRPPVSVEQNDQANEAMLKGILGQIVGQSATDQKAQLEAASQGATDLSAYVKRKPTKQSAQGSGSASKRPAEEPAVDNGSKRSRVDDTSP</sequence>
<dbReference type="EMBL" id="MDYN01000049">
    <property type="protein sequence ID" value="OQD79528.1"/>
    <property type="molecule type" value="Genomic_DNA"/>
</dbReference>
<dbReference type="Proteomes" id="UP000191672">
    <property type="component" value="Unassembled WGS sequence"/>
</dbReference>
<dbReference type="GO" id="GO:0042393">
    <property type="term" value="F:histone binding"/>
    <property type="evidence" value="ECO:0007669"/>
    <property type="project" value="TreeGrafter"/>
</dbReference>
<feature type="region of interest" description="Disordered" evidence="3">
    <location>
        <begin position="405"/>
        <end position="454"/>
    </location>
</feature>
<dbReference type="InterPro" id="IPR011990">
    <property type="entry name" value="TPR-like_helical_dom_sf"/>
</dbReference>
<feature type="region of interest" description="Disordered" evidence="3">
    <location>
        <begin position="1"/>
        <end position="20"/>
    </location>
</feature>
<feature type="compositionally biased region" description="Basic and acidic residues" evidence="3">
    <location>
        <begin position="443"/>
        <end position="454"/>
    </location>
</feature>
<reference evidence="6" key="1">
    <citation type="journal article" date="2017" name="Nat. Microbiol.">
        <title>Global analysis of biosynthetic gene clusters reveals vast potential of secondary metabolite production in Penicillium species.</title>
        <authorList>
            <person name="Nielsen J.C."/>
            <person name="Grijseels S."/>
            <person name="Prigent S."/>
            <person name="Ji B."/>
            <person name="Dainat J."/>
            <person name="Nielsen K.F."/>
            <person name="Frisvad J.C."/>
            <person name="Workman M."/>
            <person name="Nielsen J."/>
        </authorList>
    </citation>
    <scope>NUCLEOTIDE SEQUENCE [LARGE SCALE GENOMIC DNA]</scope>
    <source>
        <strain evidence="6">IBT 31811</strain>
    </source>
</reference>
<evidence type="ECO:0000256" key="1">
    <source>
        <dbReference type="ARBA" id="ARBA00022737"/>
    </source>
</evidence>
<proteinExistence type="predicted"/>
<dbReference type="OrthoDB" id="5587616at2759"/>
<dbReference type="Gene3D" id="1.25.40.10">
    <property type="entry name" value="Tetratricopeptide repeat domain"/>
    <property type="match status" value="1"/>
</dbReference>
<evidence type="ECO:0000313" key="5">
    <source>
        <dbReference type="EMBL" id="OQD79528.1"/>
    </source>
</evidence>
<feature type="compositionally biased region" description="Basic and acidic residues" evidence="3">
    <location>
        <begin position="1"/>
        <end position="11"/>
    </location>
</feature>
<evidence type="ECO:0000256" key="2">
    <source>
        <dbReference type="ARBA" id="ARBA00022803"/>
    </source>
</evidence>
<feature type="compositionally biased region" description="Acidic residues" evidence="3">
    <location>
        <begin position="157"/>
        <end position="180"/>
    </location>
</feature>
<dbReference type="GO" id="GO:0005654">
    <property type="term" value="C:nucleoplasm"/>
    <property type="evidence" value="ECO:0007669"/>
    <property type="project" value="TreeGrafter"/>
</dbReference>
<dbReference type="AlphaFoldDB" id="A0A1V6PR90"/>
<keyword evidence="2" id="KW-0802">TPR repeat</keyword>
<keyword evidence="6" id="KW-1185">Reference proteome</keyword>
<dbReference type="STRING" id="416450.A0A1V6PR90"/>
<keyword evidence="1" id="KW-0677">Repeat</keyword>
<dbReference type="PANTHER" id="PTHR15081:SF1">
    <property type="entry name" value="NUCLEAR AUTOANTIGENIC SPERM PROTEIN"/>
    <property type="match status" value="1"/>
</dbReference>
<evidence type="ECO:0000259" key="4">
    <source>
        <dbReference type="Pfam" id="PF10516"/>
    </source>
</evidence>
<gene>
    <name evidence="5" type="ORF">PENANT_c049G01401</name>
</gene>
<dbReference type="GO" id="GO:0006335">
    <property type="term" value="P:DNA replication-dependent chromatin assembly"/>
    <property type="evidence" value="ECO:0007669"/>
    <property type="project" value="TreeGrafter"/>
</dbReference>
<dbReference type="InterPro" id="IPR019544">
    <property type="entry name" value="Tetratricopeptide_SHNi-TPR_dom"/>
</dbReference>
<dbReference type="Pfam" id="PF10516">
    <property type="entry name" value="SHNi-TPR"/>
    <property type="match status" value="1"/>
</dbReference>
<accession>A0A1V6PR90</accession>
<dbReference type="PANTHER" id="PTHR15081">
    <property type="entry name" value="NUCLEAR AUTOANTIGENIC SPERM PROTEIN NASP -RELATED"/>
    <property type="match status" value="1"/>
</dbReference>
<feature type="region of interest" description="Disordered" evidence="3">
    <location>
        <begin position="89"/>
        <end position="180"/>
    </location>
</feature>
<feature type="domain" description="Tetratricopeptide SHNi-TPR" evidence="4">
    <location>
        <begin position="227"/>
        <end position="264"/>
    </location>
</feature>